<dbReference type="Proteomes" id="UP000694546">
    <property type="component" value="Chromosome 10"/>
</dbReference>
<evidence type="ECO:0000313" key="1">
    <source>
        <dbReference type="Ensembl" id="ENSGMOP00000037475.1"/>
    </source>
</evidence>
<reference evidence="1" key="2">
    <citation type="submission" date="2025-09" db="UniProtKB">
        <authorList>
            <consortium name="Ensembl"/>
        </authorList>
    </citation>
    <scope>IDENTIFICATION</scope>
</reference>
<protein>
    <submittedName>
        <fullName evidence="1">Uncharacterized protein</fullName>
    </submittedName>
</protein>
<accession>A0A8C5B0Z7</accession>
<dbReference type="AlphaFoldDB" id="A0A8C5B0Z7"/>
<keyword evidence="2" id="KW-1185">Reference proteome</keyword>
<dbReference type="OMA" id="TFTRICM"/>
<organism evidence="1 2">
    <name type="scientific">Gadus morhua</name>
    <name type="common">Atlantic cod</name>
    <dbReference type="NCBI Taxonomy" id="8049"/>
    <lineage>
        <taxon>Eukaryota</taxon>
        <taxon>Metazoa</taxon>
        <taxon>Chordata</taxon>
        <taxon>Craniata</taxon>
        <taxon>Vertebrata</taxon>
        <taxon>Euteleostomi</taxon>
        <taxon>Actinopterygii</taxon>
        <taxon>Neopterygii</taxon>
        <taxon>Teleostei</taxon>
        <taxon>Neoteleostei</taxon>
        <taxon>Acanthomorphata</taxon>
        <taxon>Zeiogadaria</taxon>
        <taxon>Gadariae</taxon>
        <taxon>Gadiformes</taxon>
        <taxon>Gadoidei</taxon>
        <taxon>Gadidae</taxon>
        <taxon>Gadus</taxon>
    </lineage>
</organism>
<name>A0A8C5B0Z7_GADMO</name>
<reference evidence="1" key="1">
    <citation type="submission" date="2025-08" db="UniProtKB">
        <authorList>
            <consortium name="Ensembl"/>
        </authorList>
    </citation>
    <scope>IDENTIFICATION</scope>
</reference>
<dbReference type="Ensembl" id="ENSGMOT00000058006.1">
    <property type="protein sequence ID" value="ENSGMOP00000037475.1"/>
    <property type="gene ID" value="ENSGMOG00000033714.1"/>
</dbReference>
<sequence>MSFTSITLTVICNVPDLGGLPPSTAVRVSVITACFSLSNDLCKTNSADRLPSPLL</sequence>
<dbReference type="GeneTree" id="ENSGT01150000287059"/>
<proteinExistence type="predicted"/>
<evidence type="ECO:0000313" key="2">
    <source>
        <dbReference type="Proteomes" id="UP000694546"/>
    </source>
</evidence>